<reference evidence="5" key="2">
    <citation type="submission" date="2016-02" db="EMBL/GenBank/DDBJ databases">
        <title>Draft genome sequence of five rapidly growing Mycobacterium species.</title>
        <authorList>
            <person name="Katahira K."/>
            <person name="Gotou Y."/>
            <person name="Iida K."/>
            <person name="Ogura Y."/>
            <person name="Hayashi T."/>
        </authorList>
    </citation>
    <scope>NUCLEOTIDE SEQUENCE [LARGE SCALE GENOMIC DNA]</scope>
    <source>
        <strain evidence="5">JCM6368</strain>
    </source>
</reference>
<sequence length="323" mass="33273">MKTPLRRIVTAAVAAAALAVTGTACTDPGAANADQLTVGFVVDPSWAQIPVASDTGLFGQHNVNVKVVNFQSGVEALQAAAAGQVDITTAADVPTSAALTRTPTLRVIADGSRWEGSRIVARRGAGINTVADLAGKSIGTPLGTSAAYYVANALAQNNIKAELVQVAPSAIVTAATQHNVDAVSIFQPYQAQTIKALGDDAVALSGGTYNQHSLFVATESAVATKGKAITAFLAALGDAGTALSHHDKAATDAVAKATQLDPQLLDTVLGEFDFTLQLKPDLAGKLTELAEWAKTQKSIDPGTQLPDYAKFLDNQFLPEPSKS</sequence>
<dbReference type="Proteomes" id="UP000069705">
    <property type="component" value="Unassembled WGS sequence"/>
</dbReference>
<accession>A0A117IEH8</accession>
<dbReference type="SUPFAM" id="SSF53850">
    <property type="entry name" value="Periplasmic binding protein-like II"/>
    <property type="match status" value="1"/>
</dbReference>
<reference evidence="4 5" key="1">
    <citation type="journal article" date="2016" name="Genome Announc.">
        <title>Draft Genome Sequences of Five Rapidly Growing Mycobacterium Species, M. thermoresistibile, M. fortuitum subsp. acetamidolyticum, M. canariasense, M. brisbanense, and M. novocastrense.</title>
        <authorList>
            <person name="Katahira K."/>
            <person name="Ogura Y."/>
            <person name="Gotoh Y."/>
            <person name="Hayashi T."/>
        </authorList>
    </citation>
    <scope>NUCLEOTIDE SEQUENCE [LARGE SCALE GENOMIC DNA]</scope>
    <source>
        <strain evidence="4 5">JCM6368</strain>
    </source>
</reference>
<dbReference type="PROSITE" id="PS51257">
    <property type="entry name" value="PROKAR_LIPOPROTEIN"/>
    <property type="match status" value="1"/>
</dbReference>
<dbReference type="InterPro" id="IPR015168">
    <property type="entry name" value="SsuA/THI5"/>
</dbReference>
<evidence type="ECO:0000256" key="1">
    <source>
        <dbReference type="ARBA" id="ARBA00010742"/>
    </source>
</evidence>
<dbReference type="InterPro" id="IPR001638">
    <property type="entry name" value="Solute-binding_3/MltF_N"/>
</dbReference>
<feature type="signal peptide" evidence="2">
    <location>
        <begin position="1"/>
        <end position="26"/>
    </location>
</feature>
<dbReference type="SMART" id="SM00062">
    <property type="entry name" value="PBPb"/>
    <property type="match status" value="1"/>
</dbReference>
<evidence type="ECO:0000259" key="3">
    <source>
        <dbReference type="SMART" id="SM00062"/>
    </source>
</evidence>
<proteinExistence type="inferred from homology"/>
<protein>
    <recommendedName>
        <fullName evidence="3">Solute-binding protein family 3/N-terminal domain-containing protein</fullName>
    </recommendedName>
</protein>
<dbReference type="EMBL" id="BCSZ01000029">
    <property type="protein sequence ID" value="GAT02676.1"/>
    <property type="molecule type" value="Genomic_DNA"/>
</dbReference>
<dbReference type="RefSeq" id="WP_061263751.1">
    <property type="nucleotide sequence ID" value="NZ_BCSZ01000029.1"/>
</dbReference>
<dbReference type="AlphaFoldDB" id="A0A117IEH8"/>
<evidence type="ECO:0000313" key="5">
    <source>
        <dbReference type="Proteomes" id="UP000069705"/>
    </source>
</evidence>
<dbReference type="PANTHER" id="PTHR30024">
    <property type="entry name" value="ALIPHATIC SULFONATES-BINDING PROTEIN-RELATED"/>
    <property type="match status" value="1"/>
</dbReference>
<feature type="domain" description="Solute-binding protein family 3/N-terminal" evidence="3">
    <location>
        <begin position="48"/>
        <end position="250"/>
    </location>
</feature>
<dbReference type="Pfam" id="PF09084">
    <property type="entry name" value="NMT1"/>
    <property type="match status" value="1"/>
</dbReference>
<dbReference type="Gene3D" id="3.40.190.10">
    <property type="entry name" value="Periplasmic binding protein-like II"/>
    <property type="match status" value="2"/>
</dbReference>
<comment type="similarity">
    <text evidence="1">Belongs to the bacterial solute-binding protein SsuA/TauA family.</text>
</comment>
<evidence type="ECO:0000256" key="2">
    <source>
        <dbReference type="SAM" id="SignalP"/>
    </source>
</evidence>
<comment type="caution">
    <text evidence="4">The sequence shown here is derived from an EMBL/GenBank/DDBJ whole genome shotgun (WGS) entry which is preliminary data.</text>
</comment>
<organism evidence="4 5">
    <name type="scientific">Mycolicibacterium fortuitum subsp. acetamidolyticum</name>
    <dbReference type="NCBI Taxonomy" id="144550"/>
    <lineage>
        <taxon>Bacteria</taxon>
        <taxon>Bacillati</taxon>
        <taxon>Actinomycetota</taxon>
        <taxon>Actinomycetes</taxon>
        <taxon>Mycobacteriales</taxon>
        <taxon>Mycobacteriaceae</taxon>
        <taxon>Mycolicibacterium</taxon>
    </lineage>
</organism>
<feature type="chain" id="PRO_5038675833" description="Solute-binding protein family 3/N-terminal domain-containing protein" evidence="2">
    <location>
        <begin position="27"/>
        <end position="323"/>
    </location>
</feature>
<name>A0A117IEH8_MYCFO</name>
<gene>
    <name evidence="4" type="ORF">RMCFA_2788</name>
</gene>
<evidence type="ECO:0000313" key="4">
    <source>
        <dbReference type="EMBL" id="GAT02676.1"/>
    </source>
</evidence>
<keyword evidence="2" id="KW-0732">Signal</keyword>